<proteinExistence type="predicted"/>
<keyword evidence="2" id="KW-1185">Reference proteome</keyword>
<dbReference type="EnsemblPlants" id="AVESA.00010b.r2.3CG0454570.1">
    <property type="protein sequence ID" value="AVESA.00010b.r2.3CG0454570.1.CDS"/>
    <property type="gene ID" value="AVESA.00010b.r2.3CG0454570"/>
</dbReference>
<dbReference type="Proteomes" id="UP001732700">
    <property type="component" value="Chromosome 3C"/>
</dbReference>
<reference evidence="1" key="1">
    <citation type="submission" date="2021-05" db="EMBL/GenBank/DDBJ databases">
        <authorList>
            <person name="Scholz U."/>
            <person name="Mascher M."/>
            <person name="Fiebig A."/>
        </authorList>
    </citation>
    <scope>NUCLEOTIDE SEQUENCE [LARGE SCALE GENOMIC DNA]</scope>
</reference>
<name>A0ACD5VMP1_AVESA</name>
<evidence type="ECO:0000313" key="2">
    <source>
        <dbReference type="Proteomes" id="UP001732700"/>
    </source>
</evidence>
<protein>
    <submittedName>
        <fullName evidence="1">Uncharacterized protein</fullName>
    </submittedName>
</protein>
<sequence>MIGGGSDEKEPEDRPSVQPPSPSTPPIAPPSSPLQPAGGLGRRLLSSIRALLPAPPPAAAVPKVGLSLLLHLRTDHPILRGPTPSASLPPEEDAVAGKGDAGSDAGAEAAPHSPANNRRRSSDGAATPAADNVAVEKDRFFASGEPGASEENNQLVEEQGKVVEQQGAAGTHGSTSAKRDDLLHKVLQQCTGGQPRSARDDDQDQDAINPGDATASRDIATAAGNDQEKMGSSDNVHGAVKDQKVVGVIGRKGVRSTDGIAVGDQEKAVVSATANGCDGGIAGNKKKKKVTVPYPQRPGKLNCPSYMSKGTCSYGYLCQFHHPLQQLNAKPDASWCPSEQGNHGVAEMLELNRVGLPIREGARNCIYCMQGGACRYGKHCYFNHPEHVIDAQFYAPKVWEDSALQLEKSSDHHTTVDDTSRLKKSSDDATVDDTSYSKKSSDHATLDNTSYSKKSSDHATMDDTSYSKKSSDHATLDDTSSITGVLPPNIFRMLLPPQKVPARTEVKVIPVKKDSNWSCTSDDSDGCCSADSSDGLLCKQEHVDSSDGPLDKQEHVDYAERPGRPECPFYMRFGDCKFGSACKYHHSEDKYPERPGEPECPFYMKTRFCKFGEQCRFNHPKDSNPTARSPTNAKKYVATNEHHRPTRITLEHHMPQQLQYPERPGQPDCRYYLQFGKCKFLSACKFHHPRDILPSGPAHSDQVRPETHVMPECPFYMKSGRCQFGSACEFRHPKDTRPTTEGAFGHRTGSSYDNSTRPENAEQTVYPERPGEPECNHYMKHGSCRFQMSCKYHHPAVRLSRKQYDSDSPMTLSPSAARARQ</sequence>
<evidence type="ECO:0000313" key="1">
    <source>
        <dbReference type="EnsemblPlants" id="AVESA.00010b.r2.3CG0454570.1.CDS"/>
    </source>
</evidence>
<accession>A0ACD5VMP1</accession>
<reference evidence="1" key="2">
    <citation type="submission" date="2025-09" db="UniProtKB">
        <authorList>
            <consortium name="EnsemblPlants"/>
        </authorList>
    </citation>
    <scope>IDENTIFICATION</scope>
</reference>
<organism evidence="1 2">
    <name type="scientific">Avena sativa</name>
    <name type="common">Oat</name>
    <dbReference type="NCBI Taxonomy" id="4498"/>
    <lineage>
        <taxon>Eukaryota</taxon>
        <taxon>Viridiplantae</taxon>
        <taxon>Streptophyta</taxon>
        <taxon>Embryophyta</taxon>
        <taxon>Tracheophyta</taxon>
        <taxon>Spermatophyta</taxon>
        <taxon>Magnoliopsida</taxon>
        <taxon>Liliopsida</taxon>
        <taxon>Poales</taxon>
        <taxon>Poaceae</taxon>
        <taxon>BOP clade</taxon>
        <taxon>Pooideae</taxon>
        <taxon>Poodae</taxon>
        <taxon>Poeae</taxon>
        <taxon>Poeae Chloroplast Group 1 (Aveneae type)</taxon>
        <taxon>Aveninae</taxon>
        <taxon>Avena</taxon>
    </lineage>
</organism>